<dbReference type="RefSeq" id="WP_238231082.1">
    <property type="nucleotide sequence ID" value="NZ_BPRA01000005.1"/>
</dbReference>
<evidence type="ECO:0008006" key="3">
    <source>
        <dbReference type="Google" id="ProtNLM"/>
    </source>
</evidence>
<reference evidence="1" key="2">
    <citation type="submission" date="2021-08" db="EMBL/GenBank/DDBJ databases">
        <authorList>
            <person name="Tani A."/>
            <person name="Ola A."/>
            <person name="Ogura Y."/>
            <person name="Katsura K."/>
            <person name="Hayashi T."/>
        </authorList>
    </citation>
    <scope>NUCLEOTIDE SEQUENCE</scope>
    <source>
        <strain evidence="1">DSM 23674</strain>
    </source>
</reference>
<organism evidence="1 2">
    <name type="scientific">Methylobacterium thuringiense</name>
    <dbReference type="NCBI Taxonomy" id="1003091"/>
    <lineage>
        <taxon>Bacteria</taxon>
        <taxon>Pseudomonadati</taxon>
        <taxon>Pseudomonadota</taxon>
        <taxon>Alphaproteobacteria</taxon>
        <taxon>Hyphomicrobiales</taxon>
        <taxon>Methylobacteriaceae</taxon>
        <taxon>Methylobacterium</taxon>
    </lineage>
</organism>
<proteinExistence type="predicted"/>
<reference evidence="1" key="1">
    <citation type="journal article" date="2021" name="Front. Microbiol.">
        <title>Comprehensive Comparative Genomics and Phenotyping of Methylobacterium Species.</title>
        <authorList>
            <person name="Alessa O."/>
            <person name="Ogura Y."/>
            <person name="Fujitani Y."/>
            <person name="Takami H."/>
            <person name="Hayashi T."/>
            <person name="Sahin N."/>
            <person name="Tani A."/>
        </authorList>
    </citation>
    <scope>NUCLEOTIDE SEQUENCE</scope>
    <source>
        <strain evidence="1">DSM 23674</strain>
    </source>
</reference>
<sequence>MPHLQRLPPWPDLAPLEPILDAANIVGLFEWNIAENRIFPCVGMARIFRLNPAIIREGAPVSAFVPALHPKDRAAFSGRVSHGRKGLEQTIYRVSDTGDAAPRTILDLMRLSFDEHDTADWACGALFDYPGTEAATVPLKAQKVLAALDRAAGLAIDLRGAVQDIQSPTLHALVDMVLIEIASSLARQLERPEVSLLN</sequence>
<gene>
    <name evidence="1" type="ORF">EKPJFOCH_1168</name>
</gene>
<dbReference type="EMBL" id="BPRA01000005">
    <property type="protein sequence ID" value="GJE54689.1"/>
    <property type="molecule type" value="Genomic_DNA"/>
</dbReference>
<dbReference type="Proteomes" id="UP001055101">
    <property type="component" value="Unassembled WGS sequence"/>
</dbReference>
<comment type="caution">
    <text evidence="1">The sequence shown here is derived from an EMBL/GenBank/DDBJ whole genome shotgun (WGS) entry which is preliminary data.</text>
</comment>
<evidence type="ECO:0000313" key="2">
    <source>
        <dbReference type="Proteomes" id="UP001055101"/>
    </source>
</evidence>
<accession>A0ABQ4TH08</accession>
<evidence type="ECO:0000313" key="1">
    <source>
        <dbReference type="EMBL" id="GJE54689.1"/>
    </source>
</evidence>
<name>A0ABQ4TH08_9HYPH</name>
<dbReference type="Gene3D" id="3.30.450.20">
    <property type="entry name" value="PAS domain"/>
    <property type="match status" value="1"/>
</dbReference>
<protein>
    <recommendedName>
        <fullName evidence="3">PAS domain-containing protein</fullName>
    </recommendedName>
</protein>
<keyword evidence="2" id="KW-1185">Reference proteome</keyword>